<gene>
    <name evidence="2" type="ORF">ACJMK2_023448</name>
</gene>
<evidence type="ECO:0000313" key="3">
    <source>
        <dbReference type="Proteomes" id="UP001634394"/>
    </source>
</evidence>
<name>A0ABD3T4F8_SINWO</name>
<comment type="caution">
    <text evidence="2">The sequence shown here is derived from an EMBL/GenBank/DDBJ whole genome shotgun (WGS) entry which is preliminary data.</text>
</comment>
<protein>
    <recommendedName>
        <fullName evidence="4">Shell matrix protein</fullName>
    </recommendedName>
</protein>
<reference evidence="2 3" key="1">
    <citation type="submission" date="2024-11" db="EMBL/GenBank/DDBJ databases">
        <title>Chromosome-level genome assembly of the freshwater bivalve Anodonta woodiana.</title>
        <authorList>
            <person name="Chen X."/>
        </authorList>
    </citation>
    <scope>NUCLEOTIDE SEQUENCE [LARGE SCALE GENOMIC DNA]</scope>
    <source>
        <strain evidence="2">MN2024</strain>
        <tissue evidence="2">Gills</tissue>
    </source>
</reference>
<keyword evidence="1" id="KW-0732">Signal</keyword>
<dbReference type="EMBL" id="JBJQND010000019">
    <property type="protein sequence ID" value="KAL3831732.1"/>
    <property type="molecule type" value="Genomic_DNA"/>
</dbReference>
<evidence type="ECO:0008006" key="4">
    <source>
        <dbReference type="Google" id="ProtNLM"/>
    </source>
</evidence>
<dbReference type="PROSITE" id="PS51257">
    <property type="entry name" value="PROKAR_LIPOPROTEIN"/>
    <property type="match status" value="1"/>
</dbReference>
<dbReference type="Proteomes" id="UP001634394">
    <property type="component" value="Unassembled WGS sequence"/>
</dbReference>
<evidence type="ECO:0000256" key="1">
    <source>
        <dbReference type="SAM" id="SignalP"/>
    </source>
</evidence>
<organism evidence="2 3">
    <name type="scientific">Sinanodonta woodiana</name>
    <name type="common">Chinese pond mussel</name>
    <name type="synonym">Anodonta woodiana</name>
    <dbReference type="NCBI Taxonomy" id="1069815"/>
    <lineage>
        <taxon>Eukaryota</taxon>
        <taxon>Metazoa</taxon>
        <taxon>Spiralia</taxon>
        <taxon>Lophotrochozoa</taxon>
        <taxon>Mollusca</taxon>
        <taxon>Bivalvia</taxon>
        <taxon>Autobranchia</taxon>
        <taxon>Heteroconchia</taxon>
        <taxon>Palaeoheterodonta</taxon>
        <taxon>Unionida</taxon>
        <taxon>Unionoidea</taxon>
        <taxon>Unionidae</taxon>
        <taxon>Unioninae</taxon>
        <taxon>Sinanodonta</taxon>
    </lineage>
</organism>
<proteinExistence type="predicted"/>
<sequence>MKTLVAFLMTLALACHVTGQDMRRQNNMELLRRFMGNAPAGPGPRGPMVGGGPVAGVPPMSALPAEYPNPYWGSPLGGRNWMMGAAAANALDLDDNLAWMLFL</sequence>
<feature type="chain" id="PRO_5044802563" description="Shell matrix protein" evidence="1">
    <location>
        <begin position="20"/>
        <end position="103"/>
    </location>
</feature>
<accession>A0ABD3T4F8</accession>
<keyword evidence="3" id="KW-1185">Reference proteome</keyword>
<dbReference type="AlphaFoldDB" id="A0ABD3T4F8"/>
<feature type="signal peptide" evidence="1">
    <location>
        <begin position="1"/>
        <end position="19"/>
    </location>
</feature>
<evidence type="ECO:0000313" key="2">
    <source>
        <dbReference type="EMBL" id="KAL3831732.1"/>
    </source>
</evidence>